<sequence>MVLLASAYSFSVSVAFVQLSASTDQCRRQLPYQQRIPRGWTTPSRSSSLSLSTSNEKQTTTTMQSKHKRKSDKTGPSAKKRSTYTKNGFKYQEKKSTTAKQQSDFAQFNQKITSQETAVGILNLLASRKGVLSAEAGGGNLSTVNFSTAIHRIAKHINNQNNNNDSDVGNDRGKVLSDPRFALFICSLSEAILEGAEINIDGSKRTFGAKELSNCAWGIAKLQIAPPKTVMPIDLEHVEENLMKKSQQVRSIILEIAKERASKSLNTKPSASAWIPTLSELCGLLIDFIGTKAMQLDPRRFKQQELSNLMYSATIVHRPSEEVFNFVVRSIILSASSTENRNKDDVLKPQEWSLPLWCLAKAELKSGHEEKLLPFLLDLMDNELGFLERFKPQELSNVAWGVATIISKRQEDATGPASEAALGLLRHATRELSRRDGIGYNTQELTNLAWAMATLGFGMIPGTLDANRVMANSYTNLESDDPEGDRALMHDSLSIIFREMKKKIRNFKSQELNNISWMMARLSESDDELFYMIGKELTNPERRIEATDLTVTLWSMATEEYINDDLYRAIAARLSTIEPHKFKPNELSNALWAFATAGVLPEDRHYFDTTLLSQNSGLNNKAPIRDPVVACYHLAAEEVRRRPNSFKPQELKDLLWSFVKVGMRHPSLFKFAAEHLVGAEDDLRDTGRGLDEFDVQAIANLAYVYARHCQLGAEVLQTYHEKCPIPQTGGRLACYTVSFLDIGEGLLRKLYSRIAHNQIANQGDIMVMSAQNVANIAWAFAIYGFKHPGYLDAVHHALQTRMGNSQLRYSTGSFGGQEIANTLWAFATLNYYPNGLLSVLEEHVMEYFPNGCNVEEISKVFTRQELANIAFSLCVFGEYPTRLVEMIFTGLLGNKDQCDPLYVQRVYGDSGIDQVHINSLIYLQIMLDLEIGRGKHPFSLPESFPQAWSEDVMFSSYSSDDINFSEINTSNTQVAVSKAFDRIGFPHVDEHIHSMMDLVREYGISMGAHPVNVLSMDIANVQSRIGIEIDGPGHWVSDISNDAAILNHIGYYRPNKNGILEYVFQWSTDDQEINGSTALKFRMFQKMGWKVINIPFWDWSKIYGNEKLEEEYAKNVLDKVL</sequence>
<feature type="chain" id="PRO_5039920610" evidence="2">
    <location>
        <begin position="16"/>
        <end position="1121"/>
    </location>
</feature>
<evidence type="ECO:0000256" key="2">
    <source>
        <dbReference type="SAM" id="SignalP"/>
    </source>
</evidence>
<feature type="region of interest" description="Disordered" evidence="1">
    <location>
        <begin position="34"/>
        <end position="96"/>
    </location>
</feature>
<dbReference type="GO" id="GO:0000963">
    <property type="term" value="P:mitochondrial RNA processing"/>
    <property type="evidence" value="ECO:0007669"/>
    <property type="project" value="TreeGrafter"/>
</dbReference>
<dbReference type="PROSITE" id="PS51286">
    <property type="entry name" value="RAP"/>
    <property type="match status" value="1"/>
</dbReference>
<feature type="domain" description="RAP" evidence="3">
    <location>
        <begin position="1025"/>
        <end position="1114"/>
    </location>
</feature>
<dbReference type="Pfam" id="PF08373">
    <property type="entry name" value="RAP"/>
    <property type="match status" value="1"/>
</dbReference>
<evidence type="ECO:0000259" key="3">
    <source>
        <dbReference type="PROSITE" id="PS51286"/>
    </source>
</evidence>
<dbReference type="InterPro" id="IPR050870">
    <property type="entry name" value="FAST_kinase"/>
</dbReference>
<feature type="signal peptide" evidence="2">
    <location>
        <begin position="1"/>
        <end position="15"/>
    </location>
</feature>
<comment type="caution">
    <text evidence="4">The sequence shown here is derived from an EMBL/GenBank/DDBJ whole genome shotgun (WGS) entry which is preliminary data.</text>
</comment>
<dbReference type="GO" id="GO:0003723">
    <property type="term" value="F:RNA binding"/>
    <property type="evidence" value="ECO:0007669"/>
    <property type="project" value="TreeGrafter"/>
</dbReference>
<dbReference type="GO" id="GO:0005759">
    <property type="term" value="C:mitochondrial matrix"/>
    <property type="evidence" value="ECO:0007669"/>
    <property type="project" value="TreeGrafter"/>
</dbReference>
<dbReference type="InterPro" id="IPR013584">
    <property type="entry name" value="RAP"/>
</dbReference>
<dbReference type="AlphaFoldDB" id="A0A9K3Q2I8"/>
<dbReference type="OrthoDB" id="2019031at2759"/>
<protein>
    <submittedName>
        <fullName evidence="4">FAST kinase-like protein, subdomain 1</fullName>
    </submittedName>
</protein>
<feature type="compositionally biased region" description="Polar residues" evidence="1">
    <location>
        <begin position="55"/>
        <end position="64"/>
    </location>
</feature>
<accession>A0A9K3Q2I8</accession>
<gene>
    <name evidence="4" type="ORF">IV203_031575</name>
</gene>
<proteinExistence type="predicted"/>
<dbReference type="PANTHER" id="PTHR21228">
    <property type="entry name" value="FAST LEU-RICH DOMAIN-CONTAINING"/>
    <property type="match status" value="1"/>
</dbReference>
<dbReference type="GO" id="GO:0035770">
    <property type="term" value="C:ribonucleoprotein granule"/>
    <property type="evidence" value="ECO:0007669"/>
    <property type="project" value="TreeGrafter"/>
</dbReference>
<feature type="compositionally biased region" description="Low complexity" evidence="1">
    <location>
        <begin position="41"/>
        <end position="54"/>
    </location>
</feature>
<name>A0A9K3Q2I8_9STRA</name>
<dbReference type="PANTHER" id="PTHR21228:SF40">
    <property type="entry name" value="LD45607P"/>
    <property type="match status" value="1"/>
</dbReference>
<dbReference type="GO" id="GO:0016301">
    <property type="term" value="F:kinase activity"/>
    <property type="evidence" value="ECO:0007669"/>
    <property type="project" value="UniProtKB-KW"/>
</dbReference>
<reference evidence="4" key="1">
    <citation type="journal article" date="2021" name="Sci. Rep.">
        <title>Diploid genomic architecture of Nitzschia inconspicua, an elite biomass production diatom.</title>
        <authorList>
            <person name="Oliver A."/>
            <person name="Podell S."/>
            <person name="Pinowska A."/>
            <person name="Traller J.C."/>
            <person name="Smith S.R."/>
            <person name="McClure R."/>
            <person name="Beliaev A."/>
            <person name="Bohutskyi P."/>
            <person name="Hill E.A."/>
            <person name="Rabines A."/>
            <person name="Zheng H."/>
            <person name="Allen L.Z."/>
            <person name="Kuo A."/>
            <person name="Grigoriev I.V."/>
            <person name="Allen A.E."/>
            <person name="Hazlebeck D."/>
            <person name="Allen E.E."/>
        </authorList>
    </citation>
    <scope>NUCLEOTIDE SEQUENCE</scope>
    <source>
        <strain evidence="4">Hildebrandi</strain>
    </source>
</reference>
<organism evidence="4 5">
    <name type="scientific">Nitzschia inconspicua</name>
    <dbReference type="NCBI Taxonomy" id="303405"/>
    <lineage>
        <taxon>Eukaryota</taxon>
        <taxon>Sar</taxon>
        <taxon>Stramenopiles</taxon>
        <taxon>Ochrophyta</taxon>
        <taxon>Bacillariophyta</taxon>
        <taxon>Bacillariophyceae</taxon>
        <taxon>Bacillariophycidae</taxon>
        <taxon>Bacillariales</taxon>
        <taxon>Bacillariaceae</taxon>
        <taxon>Nitzschia</taxon>
    </lineage>
</organism>
<dbReference type="EMBL" id="JAGRRH010000006">
    <property type="protein sequence ID" value="KAG7368832.1"/>
    <property type="molecule type" value="Genomic_DNA"/>
</dbReference>
<dbReference type="Proteomes" id="UP000693970">
    <property type="component" value="Unassembled WGS sequence"/>
</dbReference>
<keyword evidence="4" id="KW-0808">Transferase</keyword>
<keyword evidence="5" id="KW-1185">Reference proteome</keyword>
<keyword evidence="4" id="KW-0418">Kinase</keyword>
<dbReference type="SMART" id="SM00952">
    <property type="entry name" value="RAP"/>
    <property type="match status" value="1"/>
</dbReference>
<dbReference type="GO" id="GO:0044528">
    <property type="term" value="P:regulation of mitochondrial mRNA stability"/>
    <property type="evidence" value="ECO:0007669"/>
    <property type="project" value="TreeGrafter"/>
</dbReference>
<evidence type="ECO:0000313" key="4">
    <source>
        <dbReference type="EMBL" id="KAG7368832.1"/>
    </source>
</evidence>
<evidence type="ECO:0000313" key="5">
    <source>
        <dbReference type="Proteomes" id="UP000693970"/>
    </source>
</evidence>
<reference evidence="4" key="2">
    <citation type="submission" date="2021-04" db="EMBL/GenBank/DDBJ databases">
        <authorList>
            <person name="Podell S."/>
        </authorList>
    </citation>
    <scope>NUCLEOTIDE SEQUENCE</scope>
    <source>
        <strain evidence="4">Hildebrandi</strain>
    </source>
</reference>
<evidence type="ECO:0000256" key="1">
    <source>
        <dbReference type="SAM" id="MobiDB-lite"/>
    </source>
</evidence>
<keyword evidence="2" id="KW-0732">Signal</keyword>